<organism evidence="8 9">
    <name type="scientific">Aureibacter tunicatorum</name>
    <dbReference type="NCBI Taxonomy" id="866807"/>
    <lineage>
        <taxon>Bacteria</taxon>
        <taxon>Pseudomonadati</taxon>
        <taxon>Bacteroidota</taxon>
        <taxon>Cytophagia</taxon>
        <taxon>Cytophagales</taxon>
        <taxon>Persicobacteraceae</taxon>
        <taxon>Aureibacter</taxon>
    </lineage>
</organism>
<dbReference type="RefSeq" id="WP_309939315.1">
    <property type="nucleotide sequence ID" value="NZ_AP025305.1"/>
</dbReference>
<evidence type="ECO:0000313" key="9">
    <source>
        <dbReference type="Proteomes" id="UP001185092"/>
    </source>
</evidence>
<dbReference type="Proteomes" id="UP001185092">
    <property type="component" value="Unassembled WGS sequence"/>
</dbReference>
<feature type="signal peptide" evidence="6">
    <location>
        <begin position="1"/>
        <end position="21"/>
    </location>
</feature>
<comment type="similarity">
    <text evidence="4">Belongs to the peptidase C1 family.</text>
</comment>
<keyword evidence="6" id="KW-0732">Signal</keyword>
<name>A0AAE3XPE7_9BACT</name>
<keyword evidence="2 4" id="KW-0378">Hydrolase</keyword>
<dbReference type="GO" id="GO:0070005">
    <property type="term" value="F:cysteine-type aminopeptidase activity"/>
    <property type="evidence" value="ECO:0007669"/>
    <property type="project" value="InterPro"/>
</dbReference>
<dbReference type="Gene3D" id="3.90.70.10">
    <property type="entry name" value="Cysteine proteinases"/>
    <property type="match status" value="1"/>
</dbReference>
<dbReference type="PANTHER" id="PTHR10363">
    <property type="entry name" value="BLEOMYCIN HYDROLASE"/>
    <property type="match status" value="1"/>
</dbReference>
<dbReference type="GO" id="GO:0005737">
    <property type="term" value="C:cytoplasm"/>
    <property type="evidence" value="ECO:0007669"/>
    <property type="project" value="TreeGrafter"/>
</dbReference>
<comment type="caution">
    <text evidence="8">The sequence shown here is derived from an EMBL/GenBank/DDBJ whole genome shotgun (WGS) entry which is preliminary data.</text>
</comment>
<feature type="active site" evidence="5">
    <location>
        <position position="340"/>
    </location>
</feature>
<accession>A0AAE3XPE7</accession>
<sequence length="384" mass="43554">MNKLSKLLSLGFLGLSLSAFGQTEIEFENPRKISEDIDLEVTEVKNQAETGTCWSFSTTSFIESELIKKGKGVHNLSEMYNVRNVYPQKAELYVKKHGRAQFGEGSLSHDVINSIREYGIVPESAYSGITFGELHNHQEMINVLKKMLTAVVENKGGSITPKWSEAFNAVLDVYLGKAPQEFEYQGKTYTPKSFADYLDINPDDYISLTSFTHQDFYDSFVLQVPDNFSNGEFYNLPLDELMEVMDYALENGYTISLDADVSEEFFSAKTGMAILPAKDFDDMDEDEKEGVFKVNTPEVIVTPELRQMAYENYETTDDHLMHLTGKGKDQYGNPFYKVKNSWGTKGKGFEGYVYLSEAYMKMKTVSILLNKNALPKNIRKKLNV</sequence>
<dbReference type="GO" id="GO:0043418">
    <property type="term" value="P:homocysteine catabolic process"/>
    <property type="evidence" value="ECO:0007669"/>
    <property type="project" value="TreeGrafter"/>
</dbReference>
<dbReference type="PROSITE" id="PS00139">
    <property type="entry name" value="THIOL_PROTEASE_CYS"/>
    <property type="match status" value="1"/>
</dbReference>
<gene>
    <name evidence="8" type="ORF">HNQ88_002658</name>
</gene>
<evidence type="ECO:0000256" key="4">
    <source>
        <dbReference type="PIRNR" id="PIRNR005700"/>
    </source>
</evidence>
<dbReference type="InterPro" id="IPR000668">
    <property type="entry name" value="Peptidase_C1A_C"/>
</dbReference>
<feature type="chain" id="PRO_5042172235" description="Aminopeptidase" evidence="6">
    <location>
        <begin position="22"/>
        <end position="384"/>
    </location>
</feature>
<dbReference type="SUPFAM" id="SSF54001">
    <property type="entry name" value="Cysteine proteinases"/>
    <property type="match status" value="1"/>
</dbReference>
<dbReference type="InterPro" id="IPR000169">
    <property type="entry name" value="Pept_cys_AS"/>
</dbReference>
<keyword evidence="9" id="KW-1185">Reference proteome</keyword>
<keyword evidence="3 4" id="KW-0788">Thiol protease</keyword>
<evidence type="ECO:0000256" key="3">
    <source>
        <dbReference type="ARBA" id="ARBA00022807"/>
    </source>
</evidence>
<evidence type="ECO:0000256" key="1">
    <source>
        <dbReference type="ARBA" id="ARBA00022670"/>
    </source>
</evidence>
<evidence type="ECO:0000256" key="2">
    <source>
        <dbReference type="ARBA" id="ARBA00022801"/>
    </source>
</evidence>
<dbReference type="GO" id="GO:0009636">
    <property type="term" value="P:response to toxic substance"/>
    <property type="evidence" value="ECO:0007669"/>
    <property type="project" value="TreeGrafter"/>
</dbReference>
<dbReference type="InterPro" id="IPR004134">
    <property type="entry name" value="Peptidase_C1B"/>
</dbReference>
<dbReference type="Pfam" id="PF03051">
    <property type="entry name" value="Peptidase_C1_2"/>
    <property type="match status" value="1"/>
</dbReference>
<evidence type="ECO:0000256" key="6">
    <source>
        <dbReference type="SAM" id="SignalP"/>
    </source>
</evidence>
<evidence type="ECO:0000256" key="5">
    <source>
        <dbReference type="PIRSR" id="PIRSR005700-1"/>
    </source>
</evidence>
<reference evidence="8" key="1">
    <citation type="submission" date="2023-07" db="EMBL/GenBank/DDBJ databases">
        <title>Genomic Encyclopedia of Type Strains, Phase IV (KMG-IV): sequencing the most valuable type-strain genomes for metagenomic binning, comparative biology and taxonomic classification.</title>
        <authorList>
            <person name="Goeker M."/>
        </authorList>
    </citation>
    <scope>NUCLEOTIDE SEQUENCE</scope>
    <source>
        <strain evidence="8">DSM 26174</strain>
    </source>
</reference>
<dbReference type="GO" id="GO:0006508">
    <property type="term" value="P:proteolysis"/>
    <property type="evidence" value="ECO:0007669"/>
    <property type="project" value="UniProtKB-KW"/>
</dbReference>
<evidence type="ECO:0000259" key="7">
    <source>
        <dbReference type="Pfam" id="PF00112"/>
    </source>
</evidence>
<keyword evidence="1 4" id="KW-0645">Protease</keyword>
<dbReference type="Pfam" id="PF00112">
    <property type="entry name" value="Peptidase_C1"/>
    <property type="match status" value="1"/>
</dbReference>
<feature type="active site" evidence="5">
    <location>
        <position position="53"/>
    </location>
</feature>
<evidence type="ECO:0000313" key="8">
    <source>
        <dbReference type="EMBL" id="MDR6239610.1"/>
    </source>
</evidence>
<dbReference type="PIRSF" id="PIRSF005700">
    <property type="entry name" value="PepC"/>
    <property type="match status" value="1"/>
</dbReference>
<feature type="active site" evidence="5">
    <location>
        <position position="319"/>
    </location>
</feature>
<keyword evidence="4" id="KW-0031">Aminopeptidase</keyword>
<dbReference type="PANTHER" id="PTHR10363:SF2">
    <property type="entry name" value="BLEOMYCIN HYDROLASE"/>
    <property type="match status" value="1"/>
</dbReference>
<proteinExistence type="inferred from homology"/>
<dbReference type="AlphaFoldDB" id="A0AAE3XPE7"/>
<dbReference type="InterPro" id="IPR038765">
    <property type="entry name" value="Papain-like_cys_pep_sf"/>
</dbReference>
<protein>
    <recommendedName>
        <fullName evidence="4">Aminopeptidase</fullName>
    </recommendedName>
</protein>
<feature type="domain" description="Peptidase C1A papain C-terminal" evidence="7">
    <location>
        <begin position="40"/>
        <end position="79"/>
    </location>
</feature>
<dbReference type="EMBL" id="JAVDQD010000003">
    <property type="protein sequence ID" value="MDR6239610.1"/>
    <property type="molecule type" value="Genomic_DNA"/>
</dbReference>